<dbReference type="OrthoDB" id="9904313at2759"/>
<dbReference type="InterPro" id="IPR009079">
    <property type="entry name" value="4_helix_cytokine-like_core"/>
</dbReference>
<dbReference type="Pfam" id="PF16649">
    <property type="entry name" value="IL23"/>
    <property type="match status" value="1"/>
</dbReference>
<dbReference type="GO" id="GO:0006955">
    <property type="term" value="P:immune response"/>
    <property type="evidence" value="ECO:0007669"/>
    <property type="project" value="InterPro"/>
</dbReference>
<reference evidence="1" key="1">
    <citation type="submission" date="2021-05" db="EMBL/GenBank/DDBJ databases">
        <authorList>
            <person name="Tigano A."/>
        </authorList>
    </citation>
    <scope>NUCLEOTIDE SEQUENCE</scope>
</reference>
<dbReference type="AlphaFoldDB" id="A0A8S4BU55"/>
<dbReference type="EMBL" id="CAJRST010041110">
    <property type="protein sequence ID" value="CAG6021825.1"/>
    <property type="molecule type" value="Genomic_DNA"/>
</dbReference>
<evidence type="ECO:0000313" key="1">
    <source>
        <dbReference type="EMBL" id="CAG6021825.1"/>
    </source>
</evidence>
<accession>A0A8S4BU55</accession>
<proteinExistence type="predicted"/>
<comment type="caution">
    <text evidence="1">The sequence shown here is derived from an EMBL/GenBank/DDBJ whole genome shotgun (WGS) entry which is preliminary data.</text>
</comment>
<name>A0A8S4BU55_9TELE</name>
<dbReference type="InterPro" id="IPR010831">
    <property type="entry name" value="IL-23_alpha"/>
</dbReference>
<feature type="non-terminal residue" evidence="1">
    <location>
        <position position="1"/>
    </location>
</feature>
<evidence type="ECO:0000313" key="2">
    <source>
        <dbReference type="Proteomes" id="UP000677803"/>
    </source>
</evidence>
<dbReference type="GO" id="GO:0005576">
    <property type="term" value="C:extracellular region"/>
    <property type="evidence" value="ECO:0007669"/>
    <property type="project" value="InterPro"/>
</dbReference>
<protein>
    <submittedName>
        <fullName evidence="1">(Atlantic silverside) hypothetical protein</fullName>
    </submittedName>
</protein>
<dbReference type="Gene3D" id="1.20.1250.10">
    <property type="match status" value="1"/>
</dbReference>
<dbReference type="GO" id="GO:0005125">
    <property type="term" value="F:cytokine activity"/>
    <property type="evidence" value="ECO:0007669"/>
    <property type="project" value="InterPro"/>
</dbReference>
<sequence length="114" mass="12796">PCVKKIYSLLAEYNSSLHRISGFPNCSKFANMVKTAVETLHENMGKCVKTLGEKTHEKESHTTPGITKTTQGWQKLYLCRHTLERLFSFSILTARVFAVGDPARHAEASAHKCM</sequence>
<organism evidence="1 2">
    <name type="scientific">Menidia menidia</name>
    <name type="common">Atlantic silverside</name>
    <dbReference type="NCBI Taxonomy" id="238744"/>
    <lineage>
        <taxon>Eukaryota</taxon>
        <taxon>Metazoa</taxon>
        <taxon>Chordata</taxon>
        <taxon>Craniata</taxon>
        <taxon>Vertebrata</taxon>
        <taxon>Euteleostomi</taxon>
        <taxon>Actinopterygii</taxon>
        <taxon>Neopterygii</taxon>
        <taxon>Teleostei</taxon>
        <taxon>Neoteleostei</taxon>
        <taxon>Acanthomorphata</taxon>
        <taxon>Ovalentaria</taxon>
        <taxon>Atherinomorphae</taxon>
        <taxon>Atheriniformes</taxon>
        <taxon>Atherinopsidae</taxon>
        <taxon>Menidiinae</taxon>
        <taxon>Menidia</taxon>
    </lineage>
</organism>
<dbReference type="SUPFAM" id="SSF47266">
    <property type="entry name" value="4-helical cytokines"/>
    <property type="match status" value="1"/>
</dbReference>
<gene>
    <name evidence="1" type="ORF">MMEN_LOCUS22016</name>
</gene>
<keyword evidence="2" id="KW-1185">Reference proteome</keyword>
<dbReference type="Proteomes" id="UP000677803">
    <property type="component" value="Unassembled WGS sequence"/>
</dbReference>